<proteinExistence type="predicted"/>
<dbReference type="SUPFAM" id="SSF52540">
    <property type="entry name" value="P-loop containing nucleoside triphosphate hydrolases"/>
    <property type="match status" value="1"/>
</dbReference>
<dbReference type="EMBL" id="BAABHX010000013">
    <property type="protein sequence ID" value="GAA5102736.1"/>
    <property type="molecule type" value="Genomic_DNA"/>
</dbReference>
<name>A0ABP9MVF8_9FLAO</name>
<evidence type="ECO:0000313" key="2">
    <source>
        <dbReference type="Proteomes" id="UP001500353"/>
    </source>
</evidence>
<dbReference type="InterPro" id="IPR027417">
    <property type="entry name" value="P-loop_NTPase"/>
</dbReference>
<keyword evidence="2" id="KW-1185">Reference proteome</keyword>
<reference evidence="2" key="1">
    <citation type="journal article" date="2019" name="Int. J. Syst. Evol. Microbiol.">
        <title>The Global Catalogue of Microorganisms (GCM) 10K type strain sequencing project: providing services to taxonomists for standard genome sequencing and annotation.</title>
        <authorList>
            <consortium name="The Broad Institute Genomics Platform"/>
            <consortium name="The Broad Institute Genome Sequencing Center for Infectious Disease"/>
            <person name="Wu L."/>
            <person name="Ma J."/>
        </authorList>
    </citation>
    <scope>NUCLEOTIDE SEQUENCE [LARGE SCALE GENOMIC DNA]</scope>
    <source>
        <strain evidence="2">JCM 18019</strain>
    </source>
</reference>
<evidence type="ECO:0000313" key="1">
    <source>
        <dbReference type="EMBL" id="GAA5102736.1"/>
    </source>
</evidence>
<dbReference type="Gene3D" id="3.40.50.300">
    <property type="entry name" value="P-loop containing nucleotide triphosphate hydrolases"/>
    <property type="match status" value="1"/>
</dbReference>
<protein>
    <submittedName>
        <fullName evidence="1">AAA family ATPase</fullName>
    </submittedName>
</protein>
<accession>A0ABP9MVF8</accession>
<dbReference type="Proteomes" id="UP001500353">
    <property type="component" value="Unassembled WGS sequence"/>
</dbReference>
<gene>
    <name evidence="1" type="ORF">GCM10023210_43980</name>
</gene>
<sequence>MKTKITLSGEVASGKSTVGKLLAEQLGYEFISLGNSIRKRAEREGLSIVEFQRKCTKNPELDKEIDREFSNDCNKKDNLIIDYRLGFKFINDAFHVFLKISEKDAIERLKKADRSNETSDTVSERNDAFKKQFENAYGIDYTLDSHYDLIINIDNKMTTQEIINIILTNLKIKK</sequence>
<dbReference type="RefSeq" id="WP_345208746.1">
    <property type="nucleotide sequence ID" value="NZ_BAABHX010000013.1"/>
</dbReference>
<dbReference type="Pfam" id="PF13189">
    <property type="entry name" value="Cytidylate_kin2"/>
    <property type="match status" value="1"/>
</dbReference>
<comment type="caution">
    <text evidence="1">The sequence shown here is derived from an EMBL/GenBank/DDBJ whole genome shotgun (WGS) entry which is preliminary data.</text>
</comment>
<organism evidence="1 2">
    <name type="scientific">Chryseobacterium ginsengisoli</name>
    <dbReference type="NCBI Taxonomy" id="363853"/>
    <lineage>
        <taxon>Bacteria</taxon>
        <taxon>Pseudomonadati</taxon>
        <taxon>Bacteroidota</taxon>
        <taxon>Flavobacteriia</taxon>
        <taxon>Flavobacteriales</taxon>
        <taxon>Weeksellaceae</taxon>
        <taxon>Chryseobacterium group</taxon>
        <taxon>Chryseobacterium</taxon>
    </lineage>
</organism>